<evidence type="ECO:0000313" key="2">
    <source>
        <dbReference type="Proteomes" id="UP000472260"/>
    </source>
</evidence>
<organism evidence="1 2">
    <name type="scientific">Sinocyclocheilus anshuiensis</name>
    <dbReference type="NCBI Taxonomy" id="1608454"/>
    <lineage>
        <taxon>Eukaryota</taxon>
        <taxon>Metazoa</taxon>
        <taxon>Chordata</taxon>
        <taxon>Craniata</taxon>
        <taxon>Vertebrata</taxon>
        <taxon>Euteleostomi</taxon>
        <taxon>Actinopterygii</taxon>
        <taxon>Neopterygii</taxon>
        <taxon>Teleostei</taxon>
        <taxon>Ostariophysi</taxon>
        <taxon>Cypriniformes</taxon>
        <taxon>Cyprinidae</taxon>
        <taxon>Cyprininae</taxon>
        <taxon>Sinocyclocheilus</taxon>
    </lineage>
</organism>
<sequence>ADPLTFGNPIRLTVKPSK</sequence>
<proteinExistence type="predicted"/>
<accession>A0A671PC29</accession>
<dbReference type="AlphaFoldDB" id="A0A671PC29"/>
<reference evidence="1" key="1">
    <citation type="submission" date="2025-08" db="UniProtKB">
        <authorList>
            <consortium name="Ensembl"/>
        </authorList>
    </citation>
    <scope>IDENTIFICATION</scope>
</reference>
<protein>
    <submittedName>
        <fullName evidence="1">Uncharacterized protein</fullName>
    </submittedName>
</protein>
<reference evidence="1" key="2">
    <citation type="submission" date="2025-09" db="UniProtKB">
        <authorList>
            <consortium name="Ensembl"/>
        </authorList>
    </citation>
    <scope>IDENTIFICATION</scope>
</reference>
<dbReference type="Proteomes" id="UP000472260">
    <property type="component" value="Unassembled WGS sequence"/>
</dbReference>
<dbReference type="Ensembl" id="ENSSANT00000059928.1">
    <property type="protein sequence ID" value="ENSSANP00000056314.1"/>
    <property type="gene ID" value="ENSSANG00000028247.1"/>
</dbReference>
<keyword evidence="2" id="KW-1185">Reference proteome</keyword>
<name>A0A671PC29_9TELE</name>
<evidence type="ECO:0000313" key="1">
    <source>
        <dbReference type="Ensembl" id="ENSSANP00000056314.1"/>
    </source>
</evidence>